<dbReference type="InterPro" id="IPR050268">
    <property type="entry name" value="NADH-dep_flavin_reductase"/>
</dbReference>
<comment type="caution">
    <text evidence="4">The sequence shown here is derived from an EMBL/GenBank/DDBJ whole genome shotgun (WGS) entry which is preliminary data.</text>
</comment>
<organism evidence="4 5">
    <name type="scientific">Arenibacterium halophilum</name>
    <dbReference type="NCBI Taxonomy" id="2583821"/>
    <lineage>
        <taxon>Bacteria</taxon>
        <taxon>Pseudomonadati</taxon>
        <taxon>Pseudomonadota</taxon>
        <taxon>Alphaproteobacteria</taxon>
        <taxon>Rhodobacterales</taxon>
        <taxon>Paracoccaceae</taxon>
        <taxon>Arenibacterium</taxon>
    </lineage>
</organism>
<reference evidence="4 5" key="1">
    <citation type="submission" date="2019-05" db="EMBL/GenBank/DDBJ databases">
        <title>Marivita sp. nov. isolated from sea sediment.</title>
        <authorList>
            <person name="Kim W."/>
        </authorList>
    </citation>
    <scope>NUCLEOTIDE SEQUENCE [LARGE SCALE GENOMIC DNA]</scope>
    <source>
        <strain evidence="4 5">CAU 1492</strain>
    </source>
</reference>
<dbReference type="Gene3D" id="1.10.10.10">
    <property type="entry name" value="Winged helix-like DNA-binding domain superfamily/Winged helix DNA-binding domain"/>
    <property type="match status" value="1"/>
</dbReference>
<dbReference type="SUPFAM" id="SSF46785">
    <property type="entry name" value="Winged helix' DNA-binding domain"/>
    <property type="match status" value="1"/>
</dbReference>
<keyword evidence="2" id="KW-0560">Oxidoreductase</keyword>
<dbReference type="InterPro" id="IPR036388">
    <property type="entry name" value="WH-like_DNA-bd_sf"/>
</dbReference>
<evidence type="ECO:0000256" key="2">
    <source>
        <dbReference type="ARBA" id="ARBA00023002"/>
    </source>
</evidence>
<evidence type="ECO:0000256" key="1">
    <source>
        <dbReference type="ARBA" id="ARBA00008898"/>
    </source>
</evidence>
<dbReference type="SMART" id="SM00903">
    <property type="entry name" value="Flavin_Reduct"/>
    <property type="match status" value="1"/>
</dbReference>
<dbReference type="InterPro" id="IPR002563">
    <property type="entry name" value="Flavin_Rdtase-like_dom"/>
</dbReference>
<dbReference type="Pfam" id="PF01613">
    <property type="entry name" value="Flavin_Reduct"/>
    <property type="match status" value="1"/>
</dbReference>
<name>A0ABY2X0D0_9RHOB</name>
<dbReference type="InterPro" id="IPR012349">
    <property type="entry name" value="Split_barrel_FMN-bd"/>
</dbReference>
<dbReference type="PANTHER" id="PTHR30466">
    <property type="entry name" value="FLAVIN REDUCTASE"/>
    <property type="match status" value="1"/>
</dbReference>
<comment type="similarity">
    <text evidence="1">Belongs to the non-flavoprotein flavin reductase family.</text>
</comment>
<dbReference type="SUPFAM" id="SSF50475">
    <property type="entry name" value="FMN-binding split barrel"/>
    <property type="match status" value="1"/>
</dbReference>
<dbReference type="PANTHER" id="PTHR30466:SF11">
    <property type="entry name" value="FLAVIN-DEPENDENT MONOOXYGENASE, REDUCTASE SUBUNIT HSAB"/>
    <property type="match status" value="1"/>
</dbReference>
<keyword evidence="5" id="KW-1185">Reference proteome</keyword>
<gene>
    <name evidence="4" type="ORF">FGK64_20060</name>
</gene>
<dbReference type="Gene3D" id="2.30.110.10">
    <property type="entry name" value="Electron Transport, Fmn-binding Protein, Chain A"/>
    <property type="match status" value="1"/>
</dbReference>
<accession>A0ABY2X0D0</accession>
<dbReference type="Proteomes" id="UP001191082">
    <property type="component" value="Unassembled WGS sequence"/>
</dbReference>
<feature type="domain" description="Flavin reductase like" evidence="3">
    <location>
        <begin position="75"/>
        <end position="217"/>
    </location>
</feature>
<sequence>MRSNPSRQTSRRQRSAHCIGIPRRGSTASTCRTRKTHETGCPLPPVRVASKGHRMNTQDQTVQAEFSPDMFRRCLGEYGTGVTVITTSVEGELYGMTSNSFASVSLDPPLVLWSIRRESTSFAAFETCEHFAVNILSEAQVDLSQRFAKSGPGKFEGVDWAEGIGGAPLIDGVVASFQCRSHTAYDGGDHLILIGEVLACDRAHRQPLMFSKGRYAVPVDHPDTKVFATPDTPGPTLLNEQLLSLMLVRAYSVVAQRLEEGRRTAGLGLSLMQARLLKAIQMFPDRTLEDLLPEVLGDVDSALVNLSALEAADLASVDGVGRIRLTSAGMARLHNLVDHTLESERLLFKDVPAKDIETVQRVLTSIIASGRTMA</sequence>
<dbReference type="EMBL" id="VCPC01000006">
    <property type="protein sequence ID" value="TMV08266.1"/>
    <property type="molecule type" value="Genomic_DNA"/>
</dbReference>
<dbReference type="InterPro" id="IPR036390">
    <property type="entry name" value="WH_DNA-bd_sf"/>
</dbReference>
<evidence type="ECO:0000313" key="4">
    <source>
        <dbReference type="EMBL" id="TMV08266.1"/>
    </source>
</evidence>
<evidence type="ECO:0000259" key="3">
    <source>
        <dbReference type="SMART" id="SM00903"/>
    </source>
</evidence>
<protein>
    <submittedName>
        <fullName evidence="4">Flavin reductase family protein</fullName>
    </submittedName>
</protein>
<evidence type="ECO:0000313" key="5">
    <source>
        <dbReference type="Proteomes" id="UP001191082"/>
    </source>
</evidence>
<proteinExistence type="inferred from homology"/>